<dbReference type="PANTHER" id="PTHR43335:SF4">
    <property type="entry name" value="ABC TRANSPORTER, ATP-BINDING PROTEIN"/>
    <property type="match status" value="1"/>
</dbReference>
<keyword evidence="2" id="KW-0813">Transport</keyword>
<keyword evidence="4 6" id="KW-0067">ATP-binding</keyword>
<protein>
    <submittedName>
        <fullName evidence="6">ATP-binding cassette domain-containing protein</fullName>
    </submittedName>
</protein>
<keyword evidence="7" id="KW-1185">Reference proteome</keyword>
<comment type="similarity">
    <text evidence="1">Belongs to the ABC transporter superfamily.</text>
</comment>
<gene>
    <name evidence="6" type="ORF">AGRA3207_002671</name>
</gene>
<evidence type="ECO:0000313" key="6">
    <source>
        <dbReference type="EMBL" id="QXJ21782.1"/>
    </source>
</evidence>
<dbReference type="PANTHER" id="PTHR43335">
    <property type="entry name" value="ABC TRANSPORTER, ATP-BINDING PROTEIN"/>
    <property type="match status" value="1"/>
</dbReference>
<dbReference type="SMART" id="SM00382">
    <property type="entry name" value="AAA"/>
    <property type="match status" value="1"/>
</dbReference>
<evidence type="ECO:0000256" key="3">
    <source>
        <dbReference type="ARBA" id="ARBA00022741"/>
    </source>
</evidence>
<dbReference type="GO" id="GO:0005524">
    <property type="term" value="F:ATP binding"/>
    <property type="evidence" value="ECO:0007669"/>
    <property type="project" value="UniProtKB-KW"/>
</dbReference>
<keyword evidence="3" id="KW-0547">Nucleotide-binding</keyword>
<dbReference type="InterPro" id="IPR003593">
    <property type="entry name" value="AAA+_ATPase"/>
</dbReference>
<evidence type="ECO:0000256" key="2">
    <source>
        <dbReference type="ARBA" id="ARBA00022448"/>
    </source>
</evidence>
<feature type="domain" description="ABC transporter" evidence="5">
    <location>
        <begin position="30"/>
        <end position="255"/>
    </location>
</feature>
<dbReference type="InterPro" id="IPR027417">
    <property type="entry name" value="P-loop_NTPase"/>
</dbReference>
<dbReference type="EMBL" id="CP059572">
    <property type="protein sequence ID" value="QXJ21782.1"/>
    <property type="molecule type" value="Genomic_DNA"/>
</dbReference>
<accession>A0ABX8QSR1</accession>
<dbReference type="InterPro" id="IPR017871">
    <property type="entry name" value="ABC_transporter-like_CS"/>
</dbReference>
<dbReference type="Proteomes" id="UP001049518">
    <property type="component" value="Chromosome"/>
</dbReference>
<name>A0ABX8QSR1_9ACTN</name>
<organism evidence="6 7">
    <name type="scientific">Actinomadura graeca</name>
    <dbReference type="NCBI Taxonomy" id="2750812"/>
    <lineage>
        <taxon>Bacteria</taxon>
        <taxon>Bacillati</taxon>
        <taxon>Actinomycetota</taxon>
        <taxon>Actinomycetes</taxon>
        <taxon>Streptosporangiales</taxon>
        <taxon>Thermomonosporaceae</taxon>
        <taxon>Actinomadura</taxon>
    </lineage>
</organism>
<evidence type="ECO:0000313" key="7">
    <source>
        <dbReference type="Proteomes" id="UP001049518"/>
    </source>
</evidence>
<evidence type="ECO:0000259" key="5">
    <source>
        <dbReference type="PROSITE" id="PS50893"/>
    </source>
</evidence>
<reference evidence="6" key="1">
    <citation type="submission" date="2020-07" db="EMBL/GenBank/DDBJ databases">
        <authorList>
            <person name="Tarantini F.S."/>
            <person name="Hong K.W."/>
            <person name="Chan K.G."/>
        </authorList>
    </citation>
    <scope>NUCLEOTIDE SEQUENCE</scope>
    <source>
        <strain evidence="6">32-07</strain>
    </source>
</reference>
<dbReference type="Gene3D" id="3.40.50.300">
    <property type="entry name" value="P-loop containing nucleotide triphosphate hydrolases"/>
    <property type="match status" value="1"/>
</dbReference>
<dbReference type="PROSITE" id="PS50893">
    <property type="entry name" value="ABC_TRANSPORTER_2"/>
    <property type="match status" value="1"/>
</dbReference>
<evidence type="ECO:0000256" key="1">
    <source>
        <dbReference type="ARBA" id="ARBA00005417"/>
    </source>
</evidence>
<proteinExistence type="inferred from homology"/>
<sequence>MSVGLVSTLTCRPAGRHSEAPSWPERRNVIVVEDLTKRYRRRTVVDRLSFTVRPGRVTGFLGPNGAGKSTTMRLIVGLDRPDSGRVLVAGRRYHELPHPPSTVGTLLDAGWARPAFTARTHLRWLASVTRTPPERADELLEAVGLARAARKRVGDLSLGMRQRLGIAAALLGRPRILLLDEPMNGLDPEGIHWIRRFLRETAAEGRTVLVSSHLLSEMALVADEVVVIGGGRLIAQAPTREFIERTTRPRVIVRAPDVLRLQALLARLGLDVRGEPDGTLAVRGAASTRIGEIALENGFVLSELRTDHGSLEDAFMETTREAVEYQSSPLADRPGGAM</sequence>
<dbReference type="PROSITE" id="PS00211">
    <property type="entry name" value="ABC_TRANSPORTER_1"/>
    <property type="match status" value="1"/>
</dbReference>
<evidence type="ECO:0000256" key="4">
    <source>
        <dbReference type="ARBA" id="ARBA00022840"/>
    </source>
</evidence>
<dbReference type="SUPFAM" id="SSF52540">
    <property type="entry name" value="P-loop containing nucleoside triphosphate hydrolases"/>
    <property type="match status" value="1"/>
</dbReference>
<dbReference type="Pfam" id="PF00005">
    <property type="entry name" value="ABC_tran"/>
    <property type="match status" value="1"/>
</dbReference>
<dbReference type="InterPro" id="IPR003439">
    <property type="entry name" value="ABC_transporter-like_ATP-bd"/>
</dbReference>